<dbReference type="Pfam" id="PF20182">
    <property type="entry name" value="DUF6545"/>
    <property type="match status" value="1"/>
</dbReference>
<evidence type="ECO:0000313" key="3">
    <source>
        <dbReference type="EMBL" id="OXM49671.1"/>
    </source>
</evidence>
<dbReference type="AlphaFoldDB" id="A0A229RT35"/>
<feature type="domain" description="DUF6545" evidence="2">
    <location>
        <begin position="257"/>
        <end position="393"/>
    </location>
</feature>
<name>A0A229RT35_AMYAL</name>
<feature type="transmembrane region" description="Helical" evidence="1">
    <location>
        <begin position="187"/>
        <end position="204"/>
    </location>
</feature>
<proteinExistence type="predicted"/>
<dbReference type="NCBIfam" id="NF042915">
    <property type="entry name" value="MAB_1171c_fam"/>
    <property type="match status" value="1"/>
</dbReference>
<dbReference type="OrthoDB" id="3685619at2"/>
<evidence type="ECO:0000313" key="4">
    <source>
        <dbReference type="Proteomes" id="UP000215563"/>
    </source>
</evidence>
<reference evidence="3 4" key="1">
    <citation type="submission" date="2017-07" db="EMBL/GenBank/DDBJ databases">
        <title>Amycolatopsis alba DSM 44262 Genome sequencing and assembly.</title>
        <authorList>
            <person name="Kaur N."/>
            <person name="Mayilraj S."/>
        </authorList>
    </citation>
    <scope>NUCLEOTIDE SEQUENCE [LARGE SCALE GENOMIC DNA]</scope>
    <source>
        <strain evidence="3 4">DSM 44262</strain>
    </source>
</reference>
<dbReference type="InterPro" id="IPR046675">
    <property type="entry name" value="DUF6545"/>
</dbReference>
<dbReference type="InterPro" id="IPR050039">
    <property type="entry name" value="MAB_1171c-like"/>
</dbReference>
<dbReference type="Proteomes" id="UP000215563">
    <property type="component" value="Unassembled WGS sequence"/>
</dbReference>
<feature type="transmembrane region" description="Helical" evidence="1">
    <location>
        <begin position="149"/>
        <end position="166"/>
    </location>
</feature>
<feature type="transmembrane region" description="Helical" evidence="1">
    <location>
        <begin position="224"/>
        <end position="247"/>
    </location>
</feature>
<keyword evidence="1" id="KW-1133">Transmembrane helix</keyword>
<feature type="transmembrane region" description="Helical" evidence="1">
    <location>
        <begin position="38"/>
        <end position="57"/>
    </location>
</feature>
<protein>
    <recommendedName>
        <fullName evidence="2">DUF6545 domain-containing protein</fullName>
    </recommendedName>
</protein>
<gene>
    <name evidence="3" type="ORF">CFP75_18035</name>
</gene>
<feature type="transmembrane region" description="Helical" evidence="1">
    <location>
        <begin position="77"/>
        <end position="98"/>
    </location>
</feature>
<evidence type="ECO:0000259" key="2">
    <source>
        <dbReference type="Pfam" id="PF20182"/>
    </source>
</evidence>
<feature type="transmembrane region" description="Helical" evidence="1">
    <location>
        <begin position="6"/>
        <end position="26"/>
    </location>
</feature>
<comment type="caution">
    <text evidence="3">The sequence shown here is derived from an EMBL/GenBank/DDBJ whole genome shotgun (WGS) entry which is preliminary data.</text>
</comment>
<feature type="transmembrane region" description="Helical" evidence="1">
    <location>
        <begin position="110"/>
        <end position="129"/>
    </location>
</feature>
<accession>A0A229RT35</accession>
<evidence type="ECO:0000256" key="1">
    <source>
        <dbReference type="SAM" id="Phobius"/>
    </source>
</evidence>
<sequence>MIAAATAQFDILFPLCALASVVALVYKLRDLRRDWGNAALRALCAGRLATAFAYIVLTPALFTRLDQALGTHNLGTLLSNSCIVLSALASQVMLLYWFHDQEVARRRARWVGAFFLTVVCVMVTLFVLAAPSGEHPVDFEVHFATDPEVAVYVVVYLGTYGANLINTARLTWSSSPDIVSRPWLRRGLRLTALGCVFVLGYFAGNTLGVVGRWAGTDVFDFASILLAPLLASVGSLVLVTGSTFPGWGRRVTTHLSRARSLRRIHPLWFSLCEAVPGITLYGGGSRRPPCLVRDPEIRLYRAIIEIHDCRRALRVYRDQRVARVARQAGHRSGLQDDELSALVEAVTLKAALRQKLCGDHQHEEHGSIEDSAAQTEADLSDELAWLERVAHAFSCSPLVDQVLADALPDRTPRE</sequence>
<dbReference type="EMBL" id="NMQU01000047">
    <property type="protein sequence ID" value="OXM49671.1"/>
    <property type="molecule type" value="Genomic_DNA"/>
</dbReference>
<dbReference type="RefSeq" id="WP_020634769.1">
    <property type="nucleotide sequence ID" value="NZ_KB913032.1"/>
</dbReference>
<organism evidence="3 4">
    <name type="scientific">Amycolatopsis alba DSM 44262</name>
    <dbReference type="NCBI Taxonomy" id="1125972"/>
    <lineage>
        <taxon>Bacteria</taxon>
        <taxon>Bacillati</taxon>
        <taxon>Actinomycetota</taxon>
        <taxon>Actinomycetes</taxon>
        <taxon>Pseudonocardiales</taxon>
        <taxon>Pseudonocardiaceae</taxon>
        <taxon>Amycolatopsis</taxon>
    </lineage>
</organism>
<keyword evidence="1" id="KW-0472">Membrane</keyword>
<keyword evidence="4" id="KW-1185">Reference proteome</keyword>
<keyword evidence="1" id="KW-0812">Transmembrane</keyword>